<gene>
    <name evidence="2" type="ORF">FZC74_06830</name>
</gene>
<dbReference type="CDD" id="cd03794">
    <property type="entry name" value="GT4_WbuB-like"/>
    <property type="match status" value="1"/>
</dbReference>
<feature type="domain" description="Glycosyl transferase family 1" evidence="1">
    <location>
        <begin position="213"/>
        <end position="379"/>
    </location>
</feature>
<dbReference type="RefSeq" id="WP_148965345.1">
    <property type="nucleotide sequence ID" value="NZ_VTEU01000002.1"/>
</dbReference>
<accession>A0AA94WS92</accession>
<dbReference type="Proteomes" id="UP000323393">
    <property type="component" value="Unassembled WGS sequence"/>
</dbReference>
<dbReference type="AlphaFoldDB" id="A0AA94WS92"/>
<evidence type="ECO:0000313" key="3">
    <source>
        <dbReference type="Proteomes" id="UP000323393"/>
    </source>
</evidence>
<name>A0AA94WS92_9BACI</name>
<dbReference type="Pfam" id="PF00534">
    <property type="entry name" value="Glycos_transf_1"/>
    <property type="match status" value="1"/>
</dbReference>
<organism evidence="2 3">
    <name type="scientific">Sutcliffiella horikoshii</name>
    <dbReference type="NCBI Taxonomy" id="79883"/>
    <lineage>
        <taxon>Bacteria</taxon>
        <taxon>Bacillati</taxon>
        <taxon>Bacillota</taxon>
        <taxon>Bacilli</taxon>
        <taxon>Bacillales</taxon>
        <taxon>Bacillaceae</taxon>
        <taxon>Sutcliffiella</taxon>
    </lineage>
</organism>
<dbReference type="PANTHER" id="PTHR12526:SF622">
    <property type="entry name" value="GLYCOSYLTRANSFERASE (GROUP I)"/>
    <property type="match status" value="1"/>
</dbReference>
<comment type="caution">
    <text evidence="2">The sequence shown here is derived from an EMBL/GenBank/DDBJ whole genome shotgun (WGS) entry which is preliminary data.</text>
</comment>
<dbReference type="PANTHER" id="PTHR12526">
    <property type="entry name" value="GLYCOSYLTRANSFERASE"/>
    <property type="match status" value="1"/>
</dbReference>
<reference evidence="2 3" key="1">
    <citation type="submission" date="2019-08" db="EMBL/GenBank/DDBJ databases">
        <title>Bacillus genomes from the desert of Cuatro Cienegas, Coahuila.</title>
        <authorList>
            <person name="Olmedo-Alvarez G."/>
        </authorList>
    </citation>
    <scope>NUCLEOTIDE SEQUENCE [LARGE SCALE GENOMIC DNA]</scope>
    <source>
        <strain evidence="2 3">CH88_3T</strain>
    </source>
</reference>
<dbReference type="GO" id="GO:0016757">
    <property type="term" value="F:glycosyltransferase activity"/>
    <property type="evidence" value="ECO:0007669"/>
    <property type="project" value="InterPro"/>
</dbReference>
<sequence>MKDILIIAHFTQVPGEAGNGRFHYIAEKIDKKYSTVEVVTTTFSHRTKKQRYLSKEQYESLSYKLTMLEEPGYKKNVSLKRFYSHFIMGKSLKRYLKYRNKPDIIYCSVPSLDVAKVAATFAKENDIKFILDIQDLWPEAFKMVFNIPYISDKLFYPMEKKANHIYKAADEIIAVSQTYVDRALEVNSKCRNAYSVFLGTELTNFDILAMKNKNIEKPKNEIWLAYAGTLGHSYDLTSAIDALCILQKKGINNIKFVIMGDGPLKSSFEKYAAEKQINVLFTGRLDYGKMVGILVNCDIAINPISKGAAQSIINKHGDYAAAGLPVINTQESLEYRDLVNEYQMGINCKNNDAENLALNLQRLYVDIDQRRTMGINSRRLAEEKFNRSITYKKIIDLITN</sequence>
<evidence type="ECO:0000313" key="2">
    <source>
        <dbReference type="EMBL" id="TYS59864.1"/>
    </source>
</evidence>
<protein>
    <submittedName>
        <fullName evidence="2">Glycosyltransferase family 4 protein</fullName>
    </submittedName>
</protein>
<dbReference type="SUPFAM" id="SSF53756">
    <property type="entry name" value="UDP-Glycosyltransferase/glycogen phosphorylase"/>
    <property type="match status" value="1"/>
</dbReference>
<evidence type="ECO:0000259" key="1">
    <source>
        <dbReference type="Pfam" id="PF00534"/>
    </source>
</evidence>
<dbReference type="Gene3D" id="3.40.50.2000">
    <property type="entry name" value="Glycogen Phosphorylase B"/>
    <property type="match status" value="2"/>
</dbReference>
<dbReference type="EMBL" id="VTEU01000002">
    <property type="protein sequence ID" value="TYS59864.1"/>
    <property type="molecule type" value="Genomic_DNA"/>
</dbReference>
<dbReference type="InterPro" id="IPR001296">
    <property type="entry name" value="Glyco_trans_1"/>
</dbReference>
<proteinExistence type="predicted"/>